<dbReference type="AlphaFoldDB" id="A0A1G1VKH0"/>
<evidence type="ECO:0000313" key="2">
    <source>
        <dbReference type="Proteomes" id="UP000177324"/>
    </source>
</evidence>
<dbReference type="EMBL" id="MHCH01000056">
    <property type="protein sequence ID" value="OGY15915.1"/>
    <property type="molecule type" value="Genomic_DNA"/>
</dbReference>
<accession>A0A1G1VKH0</accession>
<gene>
    <name evidence="1" type="ORF">A2784_00035</name>
</gene>
<dbReference type="Proteomes" id="UP000177324">
    <property type="component" value="Unassembled WGS sequence"/>
</dbReference>
<protein>
    <submittedName>
        <fullName evidence="1">Uncharacterized protein</fullName>
    </submittedName>
</protein>
<evidence type="ECO:0000313" key="1">
    <source>
        <dbReference type="EMBL" id="OGY15915.1"/>
    </source>
</evidence>
<name>A0A1G1VKH0_9BACT</name>
<dbReference type="STRING" id="1797589.A2784_00035"/>
<proteinExistence type="predicted"/>
<comment type="caution">
    <text evidence="1">The sequence shown here is derived from an EMBL/GenBank/DDBJ whole genome shotgun (WGS) entry which is preliminary data.</text>
</comment>
<organism evidence="1 2">
    <name type="scientific">Candidatus Chisholmbacteria bacterium RIFCSPHIGHO2_01_FULL_48_12</name>
    <dbReference type="NCBI Taxonomy" id="1797589"/>
    <lineage>
        <taxon>Bacteria</taxon>
        <taxon>Candidatus Chisholmiibacteriota</taxon>
    </lineage>
</organism>
<sequence>MSTETGSRFETPEQAWGAVELRLRNYPDAGADRGQRIAALRNIAEGLREYWLLKGDRQVVTDKIKGMELPVTLLGDTDLALGEISVRANTNQMSEADWDLVEGIVGLREVVEQSQPDDPGIRPEFKDHTQDLRRWVVNAGGGLSWEKGGGGELEEREVEPTQAELKERWDRIRSLEAVTDLDNQQLGQLVKDVVVVFAAGGIRWSEQEIKALVFLRDKFGLVERGLRQLEAVMRNGDKDRLRLYWSFVFALPRKNLSGQQQGALKRAYRVIEEKKERHE</sequence>
<reference evidence="1 2" key="1">
    <citation type="journal article" date="2016" name="Nat. Commun.">
        <title>Thousands of microbial genomes shed light on interconnected biogeochemical processes in an aquifer system.</title>
        <authorList>
            <person name="Anantharaman K."/>
            <person name="Brown C.T."/>
            <person name="Hug L.A."/>
            <person name="Sharon I."/>
            <person name="Castelle C.J."/>
            <person name="Probst A.J."/>
            <person name="Thomas B.C."/>
            <person name="Singh A."/>
            <person name="Wilkins M.J."/>
            <person name="Karaoz U."/>
            <person name="Brodie E.L."/>
            <person name="Williams K.H."/>
            <person name="Hubbard S.S."/>
            <person name="Banfield J.F."/>
        </authorList>
    </citation>
    <scope>NUCLEOTIDE SEQUENCE [LARGE SCALE GENOMIC DNA]</scope>
</reference>